<accession>A0A7R8YW79</accession>
<keyword evidence="4" id="KW-1185">Reference proteome</keyword>
<gene>
    <name evidence="3" type="ORF">HERILL_LOCUS10312</name>
</gene>
<dbReference type="EMBL" id="LR899012">
    <property type="protein sequence ID" value="CAD7087618.1"/>
    <property type="molecule type" value="Genomic_DNA"/>
</dbReference>
<dbReference type="InParanoid" id="A0A7R8YW79"/>
<proteinExistence type="predicted"/>
<name>A0A7R8YW79_HERIL</name>
<dbReference type="CDD" id="cd09274">
    <property type="entry name" value="RNase_HI_RT_Ty3"/>
    <property type="match status" value="1"/>
</dbReference>
<dbReference type="InterPro" id="IPR041577">
    <property type="entry name" value="RT_RNaseH_2"/>
</dbReference>
<protein>
    <recommendedName>
        <fullName evidence="1">RNA-directed DNA polymerase</fullName>
        <ecNumber evidence="1">2.7.7.49</ecNumber>
    </recommendedName>
</protein>
<dbReference type="InterPro" id="IPR043502">
    <property type="entry name" value="DNA/RNA_pol_sf"/>
</dbReference>
<dbReference type="EC" id="2.7.7.49" evidence="1"/>
<dbReference type="InterPro" id="IPR043128">
    <property type="entry name" value="Rev_trsase/Diguanyl_cyclase"/>
</dbReference>
<dbReference type="FunFam" id="3.30.70.270:FF:000020">
    <property type="entry name" value="Transposon Tf2-6 polyprotein-like Protein"/>
    <property type="match status" value="1"/>
</dbReference>
<organism evidence="3 4">
    <name type="scientific">Hermetia illucens</name>
    <name type="common">Black soldier fly</name>
    <dbReference type="NCBI Taxonomy" id="343691"/>
    <lineage>
        <taxon>Eukaryota</taxon>
        <taxon>Metazoa</taxon>
        <taxon>Ecdysozoa</taxon>
        <taxon>Arthropoda</taxon>
        <taxon>Hexapoda</taxon>
        <taxon>Insecta</taxon>
        <taxon>Pterygota</taxon>
        <taxon>Neoptera</taxon>
        <taxon>Endopterygota</taxon>
        <taxon>Diptera</taxon>
        <taxon>Brachycera</taxon>
        <taxon>Stratiomyomorpha</taxon>
        <taxon>Stratiomyidae</taxon>
        <taxon>Hermetiinae</taxon>
        <taxon>Hermetia</taxon>
    </lineage>
</organism>
<dbReference type="SUPFAM" id="SSF56672">
    <property type="entry name" value="DNA/RNA polymerases"/>
    <property type="match status" value="1"/>
</dbReference>
<dbReference type="GO" id="GO:0003964">
    <property type="term" value="F:RNA-directed DNA polymerase activity"/>
    <property type="evidence" value="ECO:0007669"/>
    <property type="project" value="UniProtKB-EC"/>
</dbReference>
<evidence type="ECO:0000313" key="3">
    <source>
        <dbReference type="EMBL" id="CAD7087618.1"/>
    </source>
</evidence>
<dbReference type="Gene3D" id="3.30.70.270">
    <property type="match status" value="1"/>
</dbReference>
<dbReference type="Proteomes" id="UP000594454">
    <property type="component" value="Chromosome 4"/>
</dbReference>
<sequence>MPGTCKINAVVNFPTPTSITEVRSFLGLTGFFRKFVQNYALIAKPLTSLLRNQIREFKWTEECEIAFNLLKKHLSEEPVLALYRPTSFHEVHTDASMIGLAGILMQSEDQLTWRAVFYYSRQCSDAEQKYHSNELEVLAIVESLERFRFYLLGKRFRVITDCNAISSTKTTTPLNHRVARWWLKLQEYDFEVTHRSGSRMHHVDALSRKPAEPSAHPNLIMVVEINENDWLASMQHQDPVLKGIIDVSYFPEKHSPLKNRSLKLTIN</sequence>
<evidence type="ECO:0000259" key="2">
    <source>
        <dbReference type="Pfam" id="PF17919"/>
    </source>
</evidence>
<dbReference type="AlphaFoldDB" id="A0A7R8YW79"/>
<dbReference type="Pfam" id="PF17919">
    <property type="entry name" value="RT_RNaseH_2"/>
    <property type="match status" value="1"/>
</dbReference>
<dbReference type="PANTHER" id="PTHR34072">
    <property type="entry name" value="ENZYMATIC POLYPROTEIN-RELATED"/>
    <property type="match status" value="1"/>
</dbReference>
<evidence type="ECO:0000313" key="4">
    <source>
        <dbReference type="Proteomes" id="UP000594454"/>
    </source>
</evidence>
<dbReference type="PANTHER" id="PTHR34072:SF52">
    <property type="entry name" value="RIBONUCLEASE H"/>
    <property type="match status" value="1"/>
</dbReference>
<evidence type="ECO:0000256" key="1">
    <source>
        <dbReference type="ARBA" id="ARBA00012493"/>
    </source>
</evidence>
<feature type="domain" description="Reverse transcriptase/retrotransposon-derived protein RNase H-like" evidence="2">
    <location>
        <begin position="59"/>
        <end position="158"/>
    </location>
</feature>
<reference evidence="3 4" key="1">
    <citation type="submission" date="2020-11" db="EMBL/GenBank/DDBJ databases">
        <authorList>
            <person name="Wallbank WR R."/>
            <person name="Pardo Diaz C."/>
            <person name="Kozak K."/>
            <person name="Martin S."/>
            <person name="Jiggins C."/>
            <person name="Moest M."/>
            <person name="Warren A I."/>
            <person name="Generalovic N T."/>
            <person name="Byers J.R.P. K."/>
            <person name="Montejo-Kovacevich G."/>
            <person name="Yen C E."/>
        </authorList>
    </citation>
    <scope>NUCLEOTIDE SEQUENCE [LARGE SCALE GENOMIC DNA]</scope>
</reference>